<dbReference type="Pfam" id="PF00168">
    <property type="entry name" value="C2"/>
    <property type="match status" value="2"/>
</dbReference>
<evidence type="ECO:0000256" key="6">
    <source>
        <dbReference type="ARBA" id="ARBA00023145"/>
    </source>
</evidence>
<reference evidence="15 16" key="1">
    <citation type="journal article" date="2016" name="Proc. Natl. Acad. Sci. U.S.A.">
        <title>Comparative genomics of biotechnologically important yeasts.</title>
        <authorList>
            <person name="Riley R."/>
            <person name="Haridas S."/>
            <person name="Wolfe K.H."/>
            <person name="Lopes M.R."/>
            <person name="Hittinger C.T."/>
            <person name="Goeker M."/>
            <person name="Salamov A.A."/>
            <person name="Wisecaver J.H."/>
            <person name="Long T.M."/>
            <person name="Calvey C.H."/>
            <person name="Aerts A.L."/>
            <person name="Barry K.W."/>
            <person name="Choi C."/>
            <person name="Clum A."/>
            <person name="Coughlan A.Y."/>
            <person name="Deshpande S."/>
            <person name="Douglass A.P."/>
            <person name="Hanson S.J."/>
            <person name="Klenk H.-P."/>
            <person name="LaButti K.M."/>
            <person name="Lapidus A."/>
            <person name="Lindquist E.A."/>
            <person name="Lipzen A.M."/>
            <person name="Meier-Kolthoff J.P."/>
            <person name="Ohm R.A."/>
            <person name="Otillar R.P."/>
            <person name="Pangilinan J.L."/>
            <person name="Peng Y."/>
            <person name="Rokas A."/>
            <person name="Rosa C.A."/>
            <person name="Scheuner C."/>
            <person name="Sibirny A.A."/>
            <person name="Slot J.C."/>
            <person name="Stielow J.B."/>
            <person name="Sun H."/>
            <person name="Kurtzman C.P."/>
            <person name="Blackwell M."/>
            <person name="Grigoriev I.V."/>
            <person name="Jeffries T.W."/>
        </authorList>
    </citation>
    <scope>NUCLEOTIDE SEQUENCE [LARGE SCALE GENOMIC DNA]</scope>
    <source>
        <strain evidence="16">ATCC 58044 / CBS 1984 / NCYC 433 / NRRL Y-366-8</strain>
    </source>
</reference>
<dbReference type="InterPro" id="IPR000008">
    <property type="entry name" value="C2_dom"/>
</dbReference>
<dbReference type="GO" id="GO:0000139">
    <property type="term" value="C:Golgi membrane"/>
    <property type="evidence" value="ECO:0007669"/>
    <property type="project" value="UniProtKB-SubCell"/>
</dbReference>
<comment type="function">
    <text evidence="11">Catalyzes the formation of phosphatidylethanolamine (PtdEtn) from phosphatidylserine (PtdSer). Plays a central role in phospholipid metabolism and in the interorganelle trafficking of phosphatidylserine.</text>
</comment>
<keyword evidence="5 11" id="KW-0472">Membrane</keyword>
<dbReference type="PANTHER" id="PTHR10067:SF17">
    <property type="entry name" value="PHOSPHATIDYLSERINE DECARBOXYLASE PROENZYME 2"/>
    <property type="match status" value="1"/>
</dbReference>
<dbReference type="GO" id="GO:0010008">
    <property type="term" value="C:endosome membrane"/>
    <property type="evidence" value="ECO:0007669"/>
    <property type="project" value="UniProtKB-SubCell"/>
</dbReference>
<dbReference type="SUPFAM" id="SSF49562">
    <property type="entry name" value="C2 domain (Calcium/lipid-binding domain, CaLB)"/>
    <property type="match status" value="2"/>
</dbReference>
<comment type="pathway">
    <text evidence="1">Lipid metabolism.</text>
</comment>
<evidence type="ECO:0000313" key="16">
    <source>
        <dbReference type="Proteomes" id="UP000094112"/>
    </source>
</evidence>
<feature type="domain" description="C2" evidence="14">
    <location>
        <begin position="1"/>
        <end position="115"/>
    </location>
</feature>
<dbReference type="InterPro" id="IPR035892">
    <property type="entry name" value="C2_domain_sf"/>
</dbReference>
<dbReference type="HAMAP" id="MF_00663">
    <property type="entry name" value="PS_decarb_PSD_B_type2"/>
    <property type="match status" value="1"/>
</dbReference>
<accession>A0A1E3NZT5</accession>
<keyword evidence="13" id="KW-0812">Transmembrane</keyword>
<feature type="chain" id="PRO_5023484572" description="Phosphatidylserine decarboxylase 2 alpha chain" evidence="11">
    <location>
        <begin position="791"/>
        <end position="887"/>
    </location>
</feature>
<evidence type="ECO:0000256" key="3">
    <source>
        <dbReference type="ARBA" id="ARBA00022793"/>
    </source>
</evidence>
<comment type="subunit">
    <text evidence="11">Heterodimer of a large membrane-associated beta subunit and a small pyruvoyl-containing alpha subunit. Interacts with pstB2. This interaction may be a means to structurally tether the donor membrane (ER) harboring PstB2 to acceptor membranes (Golgi/endosomes) harboring PSD2 during PtdSer transport to the site of PtdEtn synthesis.</text>
</comment>
<evidence type="ECO:0000313" key="15">
    <source>
        <dbReference type="EMBL" id="ODQ58716.1"/>
    </source>
</evidence>
<comment type="pathway">
    <text evidence="11">Phospholipid metabolism; phosphatidylethanolamine biosynthesis; phosphatidylethanolamine from CDP-diacylglycerol: step 2/2.</text>
</comment>
<sequence length="887" mass="100697">MKIIPKRNKKSIKRRVDLKVNLIEGKDLVLTNPRSCHIVAGIALNGQTKRTHKIKHTANPVFNTSLQLRLTGYSIGGPILHIALFDKHRKYTIYLGELRLSVVDLFEDAEKSLTKTIVAPKWYKLHSSKSQETFVTGSIKVGFELKSKTDVVTNFKIWQSSLVKREKSIKINDQDYYSDTETDVESLMLEDPKNIGIHSSLQDLNLSTDSISTPSSSTETSTKAPSSQSSLYLQPPSVAGSTSNYDSYYSSDVSDAPFVTQQSLSRKPHVKKPVTIAGVVFLEILSADNLPPFKRFIQKGFDMDPFVVISFGKKTFRTSWRKHTLTPVFNQTLGFKVLSNEKNYDLVFNILDKDHISFHDKVAFGSISLQDIIDEEQFVDYDLPLKLFKDLDYHPSLKFRIKFKPYSILKKELWESILSKYGESLDIIQLDMFLENLNITEELASFYKYNDKSMVDMLTIPEIIKVLDLHKVEIQRCPLCGKRKQMDMVTHVAICSAKGDKLKSYATAGFASKRWYSKVLIKFAYGKYALGKNNANILVQDRLTGFIIEEKMALYIRLGIRLLYKGKGADSKRIKNLLKSLSIKQGARFDSPTSVKDIDSFIRFHHLDLSECQEVEYKTFNEFFYRKLKPGSRVPESKDSRIIVSPADSRCTAFNDVSSATKIWIKSRSFSISKLLGEESSNSNFDDCSVAVFRLAPQDYHRFHSPVDGIVQEPIFISGEYYTVNPMAIRSDLDVFGENIRVVIPIETELFGRVLVIAVGAMMVGSTVLSVAKGDQIKRTDELGYFKFGGSTILVLFAKGKMEFDSDLVANSLECTETLVRVGMSVGHSPDIDEFERKKINFEENSEEDKLKIIRTITGGDAEHPWEYFNLNVHSDDDLYDEEDEDS</sequence>
<feature type="site" description="Cleavage (non-hydrolytic); by autocatalysis" evidence="11">
    <location>
        <begin position="790"/>
        <end position="791"/>
    </location>
</feature>
<comment type="PTM">
    <text evidence="11">Is synthesized initially as an inactive proenzyme. Formation of the active enzyme involves a self-maturation process in which the active site pyruvoyl group is generated from an internal serine residue via an autocatalytic post-translational modification. Two non-identical subunits are generated from the proenzyme in this reaction, and the pyruvate is formed at the N-terminus of the alpha chain, which is derived from the carboxyl end of the proenzyme. The autoendoproteolytic cleavage occurs by a canonical serine protease mechanism, in which the side chain hydroxyl group of the serine supplies its oxygen atom to form the C-terminus of the beta chain, while the remainder of the serine residue undergoes an oxidative deamination to produce ammonia and the pyruvoyl prosthetic group on the alpha chain. During this reaction, the Ser that is part of the protease active site of the proenzyme becomes the pyruvoyl prosthetic group, which constitutes an essential element of the active site of the mature decarboxylase.</text>
</comment>
<evidence type="ECO:0000256" key="5">
    <source>
        <dbReference type="ARBA" id="ARBA00023136"/>
    </source>
</evidence>
<keyword evidence="11" id="KW-0333">Golgi apparatus</keyword>
<evidence type="ECO:0000256" key="10">
    <source>
        <dbReference type="ARBA" id="ARBA00023317"/>
    </source>
</evidence>
<evidence type="ECO:0000256" key="7">
    <source>
        <dbReference type="ARBA" id="ARBA00023209"/>
    </source>
</evidence>
<keyword evidence="2 11" id="KW-0444">Lipid biosynthesis</keyword>
<dbReference type="GO" id="GO:0005795">
    <property type="term" value="C:Golgi stack"/>
    <property type="evidence" value="ECO:0007669"/>
    <property type="project" value="UniProtKB-UniRule"/>
</dbReference>
<feature type="active site" description="Charge relay system; for autoendoproteolytic cleavage activity" evidence="11">
    <location>
        <position position="648"/>
    </location>
</feature>
<keyword evidence="8 11" id="KW-0456">Lyase</keyword>
<dbReference type="PROSITE" id="PS50004">
    <property type="entry name" value="C2"/>
    <property type="match status" value="2"/>
</dbReference>
<comment type="catalytic activity">
    <reaction evidence="11">
        <text>a 1,2-diacyl-sn-glycero-3-phospho-L-serine + H(+) = a 1,2-diacyl-sn-glycero-3-phosphoethanolamine + CO2</text>
        <dbReference type="Rhea" id="RHEA:20828"/>
        <dbReference type="ChEBI" id="CHEBI:15378"/>
        <dbReference type="ChEBI" id="CHEBI:16526"/>
        <dbReference type="ChEBI" id="CHEBI:57262"/>
        <dbReference type="ChEBI" id="CHEBI:64612"/>
        <dbReference type="EC" id="4.1.1.65"/>
    </reaction>
</comment>
<dbReference type="Pfam" id="PF02666">
    <property type="entry name" value="PS_Dcarbxylase"/>
    <property type="match status" value="1"/>
</dbReference>
<evidence type="ECO:0000259" key="14">
    <source>
        <dbReference type="PROSITE" id="PS50004"/>
    </source>
</evidence>
<feature type="transmembrane region" description="Helical" evidence="13">
    <location>
        <begin position="750"/>
        <end position="772"/>
    </location>
</feature>
<evidence type="ECO:0000256" key="11">
    <source>
        <dbReference type="HAMAP-Rule" id="MF_03209"/>
    </source>
</evidence>
<dbReference type="UniPathway" id="UPA00558">
    <property type="reaction ID" value="UER00616"/>
</dbReference>
<dbReference type="InterPro" id="IPR033177">
    <property type="entry name" value="PSD-B"/>
</dbReference>
<keyword evidence="10 11" id="KW-0670">Pyruvate</keyword>
<feature type="domain" description="C2" evidence="14">
    <location>
        <begin position="260"/>
        <end position="383"/>
    </location>
</feature>
<feature type="active site" description="Charge relay system; for autoendoproteolytic cleavage activity" evidence="11">
    <location>
        <position position="704"/>
    </location>
</feature>
<evidence type="ECO:0000256" key="2">
    <source>
        <dbReference type="ARBA" id="ARBA00022516"/>
    </source>
</evidence>
<dbReference type="SMART" id="SM00239">
    <property type="entry name" value="C2"/>
    <property type="match status" value="2"/>
</dbReference>
<evidence type="ECO:0000256" key="13">
    <source>
        <dbReference type="SAM" id="Phobius"/>
    </source>
</evidence>
<dbReference type="EMBL" id="KV454211">
    <property type="protein sequence ID" value="ODQ58716.1"/>
    <property type="molecule type" value="Genomic_DNA"/>
</dbReference>
<keyword evidence="13" id="KW-1133">Transmembrane helix</keyword>
<feature type="active site" description="Schiff-base intermediate with substrate; via pyruvic acid; for decarboxylase activity" evidence="11">
    <location>
        <position position="791"/>
    </location>
</feature>
<dbReference type="InterPro" id="IPR033179">
    <property type="entry name" value="PSD_type2_pro"/>
</dbReference>
<evidence type="ECO:0000256" key="8">
    <source>
        <dbReference type="ARBA" id="ARBA00023239"/>
    </source>
</evidence>
<keyword evidence="9 11" id="KW-1208">Phospholipid metabolism</keyword>
<dbReference type="RefSeq" id="XP_019037923.1">
    <property type="nucleotide sequence ID" value="XM_019184866.1"/>
</dbReference>
<evidence type="ECO:0000256" key="9">
    <source>
        <dbReference type="ARBA" id="ARBA00023264"/>
    </source>
</evidence>
<dbReference type="GO" id="GO:0016540">
    <property type="term" value="P:protein autoprocessing"/>
    <property type="evidence" value="ECO:0007669"/>
    <property type="project" value="UniProtKB-UniRule"/>
</dbReference>
<organism evidence="15 16">
    <name type="scientific">Wickerhamomyces anomalus (strain ATCC 58044 / CBS 1984 / NCYC 433 / NRRL Y-366-8)</name>
    <name type="common">Yeast</name>
    <name type="synonym">Hansenula anomala</name>
    <dbReference type="NCBI Taxonomy" id="683960"/>
    <lineage>
        <taxon>Eukaryota</taxon>
        <taxon>Fungi</taxon>
        <taxon>Dikarya</taxon>
        <taxon>Ascomycota</taxon>
        <taxon>Saccharomycotina</taxon>
        <taxon>Saccharomycetes</taxon>
        <taxon>Phaffomycetales</taxon>
        <taxon>Wickerhamomycetaceae</taxon>
        <taxon>Wickerhamomyces</taxon>
    </lineage>
</organism>
<protein>
    <recommendedName>
        <fullName evidence="11">Phosphatidylserine decarboxylase proenzyme 2</fullName>
        <ecNumber evidence="11">4.1.1.65</ecNumber>
    </recommendedName>
    <component>
        <recommendedName>
            <fullName evidence="11">Phosphatidylserine decarboxylase 2 beta chain</fullName>
        </recommendedName>
    </component>
    <component>
        <recommendedName>
            <fullName evidence="11">Phosphatidylserine decarboxylase 2 alpha chain</fullName>
        </recommendedName>
    </component>
</protein>
<feature type="region of interest" description="Disordered" evidence="12">
    <location>
        <begin position="206"/>
        <end position="238"/>
    </location>
</feature>
<dbReference type="Gene3D" id="2.60.40.150">
    <property type="entry name" value="C2 domain"/>
    <property type="match status" value="2"/>
</dbReference>
<dbReference type="EC" id="4.1.1.65" evidence="11"/>
<proteinExistence type="inferred from homology"/>
<dbReference type="STRING" id="683960.A0A1E3NZT5"/>
<evidence type="ECO:0000256" key="1">
    <source>
        <dbReference type="ARBA" id="ARBA00005189"/>
    </source>
</evidence>
<comment type="similarity">
    <text evidence="11">Belongs to the phosphatidylserine decarboxylase family. PSD-B subfamily. Eukaryotic type II sub-subfamily.</text>
</comment>
<dbReference type="GO" id="GO:0006646">
    <property type="term" value="P:phosphatidylethanolamine biosynthetic process"/>
    <property type="evidence" value="ECO:0007669"/>
    <property type="project" value="UniProtKB-UniRule"/>
</dbReference>
<keyword evidence="7 11" id="KW-0594">Phospholipid biosynthesis</keyword>
<keyword evidence="16" id="KW-1185">Reference proteome</keyword>
<gene>
    <name evidence="11" type="primary">PSD2</name>
    <name evidence="15" type="ORF">WICANDRAFT_79263</name>
</gene>
<dbReference type="InterPro" id="IPR003817">
    <property type="entry name" value="PS_Dcarbxylase"/>
</dbReference>
<evidence type="ECO:0000256" key="4">
    <source>
        <dbReference type="ARBA" id="ARBA00023098"/>
    </source>
</evidence>
<dbReference type="AlphaFoldDB" id="A0A1E3NZT5"/>
<keyword evidence="11" id="KW-0967">Endosome</keyword>
<dbReference type="NCBIfam" id="TIGR00163">
    <property type="entry name" value="PS_decarb"/>
    <property type="match status" value="1"/>
</dbReference>
<feature type="active site" description="Charge relay system; for autoendoproteolytic cleavage activity" evidence="11">
    <location>
        <position position="791"/>
    </location>
</feature>
<comment type="domain">
    <text evidence="11">The C2 domains have an essential, but non-catalytic function. They may facilitate interactions with other proteins and are required for lipid transport function.</text>
</comment>
<dbReference type="GO" id="GO:0004609">
    <property type="term" value="F:phosphatidylserine decarboxylase activity"/>
    <property type="evidence" value="ECO:0007669"/>
    <property type="project" value="UniProtKB-UniRule"/>
</dbReference>
<name>A0A1E3NZT5_WICAA</name>
<dbReference type="Proteomes" id="UP000094112">
    <property type="component" value="Unassembled WGS sequence"/>
</dbReference>
<feature type="compositionally biased region" description="Low complexity" evidence="12">
    <location>
        <begin position="207"/>
        <end position="238"/>
    </location>
</feature>
<dbReference type="GO" id="GO:0006656">
    <property type="term" value="P:phosphatidylcholine biosynthetic process"/>
    <property type="evidence" value="ECO:0007669"/>
    <property type="project" value="EnsemblFungi"/>
</dbReference>
<dbReference type="PANTHER" id="PTHR10067">
    <property type="entry name" value="PHOSPHATIDYLSERINE DECARBOXYLASE"/>
    <property type="match status" value="1"/>
</dbReference>
<comment type="cofactor">
    <cofactor evidence="11">
        <name>pyruvate</name>
        <dbReference type="ChEBI" id="CHEBI:15361"/>
    </cofactor>
    <text evidence="11">Binds 1 pyruvoyl group covalently per subunit.</text>
</comment>
<keyword evidence="3 11" id="KW-0210">Decarboxylase</keyword>
<feature type="modified residue" description="Pyruvic acid (Ser); by autocatalysis" evidence="11">
    <location>
        <position position="791"/>
    </location>
</feature>
<feature type="chain" id="PRO_5023484573" description="Phosphatidylserine decarboxylase 2 beta chain" evidence="11">
    <location>
        <begin position="1"/>
        <end position="790"/>
    </location>
</feature>
<evidence type="ECO:0000256" key="12">
    <source>
        <dbReference type="SAM" id="MobiDB-lite"/>
    </source>
</evidence>
<keyword evidence="6 11" id="KW-0865">Zymogen</keyword>
<dbReference type="GeneID" id="30202112"/>
<comment type="subcellular location">
    <subcellularLocation>
        <location evidence="11">Golgi apparatus membrane</location>
        <topology evidence="11">Peripheral membrane protein</topology>
        <orientation evidence="11">Cytoplasmic side</orientation>
    </subcellularLocation>
    <subcellularLocation>
        <location evidence="11">Endosome membrane</location>
        <topology evidence="11">Peripheral membrane protein</topology>
        <orientation evidence="11">Cytoplasmic side</orientation>
    </subcellularLocation>
</comment>
<keyword evidence="4 11" id="KW-0443">Lipid metabolism</keyword>
<dbReference type="OrthoDB" id="67700at2759"/>